<comment type="caution">
    <text evidence="1">The sequence shown here is derived from an EMBL/GenBank/DDBJ whole genome shotgun (WGS) entry which is preliminary data.</text>
</comment>
<keyword evidence="2" id="KW-1185">Reference proteome</keyword>
<dbReference type="Proteomes" id="UP000215902">
    <property type="component" value="Unassembled WGS sequence"/>
</dbReference>
<sequence>MSYMLRKMHGFTVSLVLKNKKFEMYQEIPNKVDGSNYYCLPAWQVYIRSDAAEHISYQFNISECGEMINLFDCEEYRQLANKFVFLERYKQISIHGLLTEKLNDVVTERRLRKIREKCYRKLNEHCFLQFAIFGRYETLKKLPDSRSLTTLMFSFCYECFENTENVDSIPSIYIHFISRFLRPLLKNADFSAQNRFSNEFIAGVTFFILNPQITQFYPFSAEGKALAGILFVRIMSIIRQLGAVIPLEPKVADLFLNFINDPLIPELDDDFLKCLDHAGCIDTIFAIYRKASSSAGRCNTSFLTLLDKLRCPKRLDLRFIPVVTDCLMRSKNHANDEMMIEFCYIAHKNGFDLNDCEASLALYIASNDKESCSRKAKEFLNSAESTQGLDPSVLSFIKKVLRERAISGALESLKCDKGLTVPEILKSARIILPADNSEDANADKIETIRAAFLKSLENYPAEDKICSAPAFAELLSITCLQQKDAFAWQLVKKILEKKSHLRSAFVRKFNTLPIDTHLKETSGQMKGQSHEILSTYLLVCKEESDKLPQEATEELLLDCSDSEHKDFKDACLVAYEKVLRDQRLCGNALESAFSTSNQELLNVAFNICAECLRQSCSERSDIVKYFLQKDVLKSKNYQPNRDTVSIMVELLRASLENASEVEQQIQVLRHHCHIWQWVESAANEDLSTKFVNEAVNCLDSLSTYLQKFTSFNLTANEFKAFVTGYMSDENEERQTCEAIDSIANLLLHSQIGRVNFQEVVKEGKSAIDTWRHQQMAMKEIIAFFTEVKTSYSVNLRRSKGPLPNL</sequence>
<reference evidence="1 2" key="1">
    <citation type="submission" date="2017-06" db="EMBL/GenBank/DDBJ databases">
        <title>A platform for efficient transgenesis in Macrostomum lignano, a flatworm model organism for stem cell research.</title>
        <authorList>
            <person name="Berezikov E."/>
        </authorList>
    </citation>
    <scope>NUCLEOTIDE SEQUENCE [LARGE SCALE GENOMIC DNA]</scope>
    <source>
        <strain evidence="1">DV1</strain>
        <tissue evidence="1">Whole organism</tissue>
    </source>
</reference>
<protein>
    <submittedName>
        <fullName evidence="1">Uncharacterized protein</fullName>
    </submittedName>
</protein>
<gene>
    <name evidence="1" type="ORF">BOX15_Mlig007869g3</name>
</gene>
<evidence type="ECO:0000313" key="2">
    <source>
        <dbReference type="Proteomes" id="UP000215902"/>
    </source>
</evidence>
<proteinExistence type="predicted"/>
<dbReference type="EMBL" id="NIVC01005146">
    <property type="protein sequence ID" value="PAA45974.1"/>
    <property type="molecule type" value="Genomic_DNA"/>
</dbReference>
<dbReference type="AlphaFoldDB" id="A0A267DBD8"/>
<organism evidence="1 2">
    <name type="scientific">Macrostomum lignano</name>
    <dbReference type="NCBI Taxonomy" id="282301"/>
    <lineage>
        <taxon>Eukaryota</taxon>
        <taxon>Metazoa</taxon>
        <taxon>Spiralia</taxon>
        <taxon>Lophotrochozoa</taxon>
        <taxon>Platyhelminthes</taxon>
        <taxon>Rhabditophora</taxon>
        <taxon>Macrostomorpha</taxon>
        <taxon>Macrostomida</taxon>
        <taxon>Macrostomidae</taxon>
        <taxon>Macrostomum</taxon>
    </lineage>
</organism>
<evidence type="ECO:0000313" key="1">
    <source>
        <dbReference type="EMBL" id="PAA45974.1"/>
    </source>
</evidence>
<name>A0A267DBD8_9PLAT</name>
<accession>A0A267DBD8</accession>